<feature type="compositionally biased region" description="Pro residues" evidence="3">
    <location>
        <begin position="153"/>
        <end position="170"/>
    </location>
</feature>
<dbReference type="Proteomes" id="UP000027195">
    <property type="component" value="Unassembled WGS sequence"/>
</dbReference>
<dbReference type="Pfam" id="PF11951">
    <property type="entry name" value="Fungal_trans_2"/>
    <property type="match status" value="1"/>
</dbReference>
<dbReference type="InterPro" id="IPR021858">
    <property type="entry name" value="Fun_TF"/>
</dbReference>
<dbReference type="InParanoid" id="A0A067MXE8"/>
<comment type="subcellular location">
    <subcellularLocation>
        <location evidence="1">Nucleus</location>
    </subcellularLocation>
</comment>
<dbReference type="PROSITE" id="PS50048">
    <property type="entry name" value="ZN2_CY6_FUNGAL_2"/>
    <property type="match status" value="1"/>
</dbReference>
<dbReference type="PANTHER" id="PTHR37534:SF46">
    <property type="entry name" value="ZN(II)2CYS6 TRANSCRIPTION FACTOR (EUROFUNG)"/>
    <property type="match status" value="1"/>
</dbReference>
<dbReference type="GO" id="GO:0008270">
    <property type="term" value="F:zinc ion binding"/>
    <property type="evidence" value="ECO:0007669"/>
    <property type="project" value="InterPro"/>
</dbReference>
<dbReference type="HOGENOM" id="CLU_013536_0_0_1"/>
<feature type="region of interest" description="Disordered" evidence="3">
    <location>
        <begin position="118"/>
        <end position="170"/>
    </location>
</feature>
<dbReference type="InterPro" id="IPR001138">
    <property type="entry name" value="Zn2Cys6_DnaBD"/>
</dbReference>
<name>A0A067MXE8_BOTB1</name>
<evidence type="ECO:0000313" key="5">
    <source>
        <dbReference type="EMBL" id="KDQ19340.1"/>
    </source>
</evidence>
<protein>
    <recommendedName>
        <fullName evidence="4">Zn(2)-C6 fungal-type domain-containing protein</fullName>
    </recommendedName>
</protein>
<dbReference type="CDD" id="cd00067">
    <property type="entry name" value="GAL4"/>
    <property type="match status" value="1"/>
</dbReference>
<feature type="compositionally biased region" description="Low complexity" evidence="3">
    <location>
        <begin position="136"/>
        <end position="152"/>
    </location>
</feature>
<sequence>MSSPLPVPFARHLSAGPSPAATHTDGDSDPPSSPSSTVAARPSRTPRAKTGCWTCRLRQKKCDEKRVEEHTCGTCYRLKITCHGWGEKRPPWMRTKETKEAEKKRITAQLTREGKIRGVCKNTSDKPPPSRRRASKAASATSTPASTTTSVPLPIPPLPAPPSPPSPPVTPILPTSPMLLPVTPVPLFPPAYITPVNESADDSEGQVEGYGLDFPVAPTPPSQTVVLPMAGQFSDPSFEWLNSTPWHLQPTLPRSLSPSIIAIILPDCPSKLQKFVEHYFSHVRPMQYVFADGGVTKMLQECVRDFPQGPMAYALSALAAEHLRLSHNAQTDEDASSLKKLAYSHTQDGVYNERDAAAFIILISQSLFAGGLNEWRDPLHRAGNWFGSTLRNLQSQFPGSPVTKWILTGLSPLFSFASRTLIWMDIFGAITEGISPRFYDFYDGLFLPLPGEQDGLMEATNGCSDTVMLALAKIAHLASWKEQMERAYALSTPELVKRGYEIQSLLDRGRYPPYDSYYVPHGSFQQDKLKMKRRLANEVFREAAMLYLQSVLSGCHTGVPEIQKAVWATKMSLDCIDSGDEVNRSLVFPICLAGCLTGDLEIFTYFRDRLVAVDSPVGNVREAKSLMDEVWSRRIAGQSNVSWRDVMKEKQSSLLLV</sequence>
<feature type="region of interest" description="Disordered" evidence="3">
    <location>
        <begin position="1"/>
        <end position="50"/>
    </location>
</feature>
<dbReference type="PROSITE" id="PS00463">
    <property type="entry name" value="ZN2_CY6_FUNGAL_1"/>
    <property type="match status" value="1"/>
</dbReference>
<evidence type="ECO:0000313" key="6">
    <source>
        <dbReference type="Proteomes" id="UP000027195"/>
    </source>
</evidence>
<evidence type="ECO:0000256" key="2">
    <source>
        <dbReference type="ARBA" id="ARBA00023242"/>
    </source>
</evidence>
<evidence type="ECO:0000259" key="4">
    <source>
        <dbReference type="PROSITE" id="PS50048"/>
    </source>
</evidence>
<evidence type="ECO:0000256" key="1">
    <source>
        <dbReference type="ARBA" id="ARBA00004123"/>
    </source>
</evidence>
<dbReference type="GO" id="GO:0005634">
    <property type="term" value="C:nucleus"/>
    <property type="evidence" value="ECO:0007669"/>
    <property type="project" value="UniProtKB-SubCell"/>
</dbReference>
<reference evidence="6" key="1">
    <citation type="journal article" date="2014" name="Proc. Natl. Acad. Sci. U.S.A.">
        <title>Extensive sampling of basidiomycete genomes demonstrates inadequacy of the white-rot/brown-rot paradigm for wood decay fungi.</title>
        <authorList>
            <person name="Riley R."/>
            <person name="Salamov A.A."/>
            <person name="Brown D.W."/>
            <person name="Nagy L.G."/>
            <person name="Floudas D."/>
            <person name="Held B.W."/>
            <person name="Levasseur A."/>
            <person name="Lombard V."/>
            <person name="Morin E."/>
            <person name="Otillar R."/>
            <person name="Lindquist E.A."/>
            <person name="Sun H."/>
            <person name="LaButti K.M."/>
            <person name="Schmutz J."/>
            <person name="Jabbour D."/>
            <person name="Luo H."/>
            <person name="Baker S.E."/>
            <person name="Pisabarro A.G."/>
            <person name="Walton J.D."/>
            <person name="Blanchette R.A."/>
            <person name="Henrissat B."/>
            <person name="Martin F."/>
            <person name="Cullen D."/>
            <person name="Hibbett D.S."/>
            <person name="Grigoriev I.V."/>
        </authorList>
    </citation>
    <scope>NUCLEOTIDE SEQUENCE [LARGE SCALE GENOMIC DNA]</scope>
    <source>
        <strain evidence="6">FD-172 SS1</strain>
    </source>
</reference>
<evidence type="ECO:0000256" key="3">
    <source>
        <dbReference type="SAM" id="MobiDB-lite"/>
    </source>
</evidence>
<feature type="domain" description="Zn(2)-C6 fungal-type" evidence="4">
    <location>
        <begin position="51"/>
        <end position="82"/>
    </location>
</feature>
<keyword evidence="2" id="KW-0539">Nucleus</keyword>
<dbReference type="InterPro" id="IPR036864">
    <property type="entry name" value="Zn2-C6_fun-type_DNA-bd_sf"/>
</dbReference>
<dbReference type="OrthoDB" id="5419315at2759"/>
<dbReference type="GO" id="GO:0000981">
    <property type="term" value="F:DNA-binding transcription factor activity, RNA polymerase II-specific"/>
    <property type="evidence" value="ECO:0007669"/>
    <property type="project" value="InterPro"/>
</dbReference>
<dbReference type="SMART" id="SM00066">
    <property type="entry name" value="GAL4"/>
    <property type="match status" value="1"/>
</dbReference>
<proteinExistence type="predicted"/>
<accession>A0A067MXE8</accession>
<dbReference type="SUPFAM" id="SSF57701">
    <property type="entry name" value="Zn2/Cys6 DNA-binding domain"/>
    <property type="match status" value="1"/>
</dbReference>
<dbReference type="AlphaFoldDB" id="A0A067MXE8"/>
<gene>
    <name evidence="5" type="ORF">BOTBODRAFT_27921</name>
</gene>
<dbReference type="EMBL" id="KL198019">
    <property type="protein sequence ID" value="KDQ19340.1"/>
    <property type="molecule type" value="Genomic_DNA"/>
</dbReference>
<dbReference type="STRING" id="930990.A0A067MXE8"/>
<organism evidence="5 6">
    <name type="scientific">Botryobasidium botryosum (strain FD-172 SS1)</name>
    <dbReference type="NCBI Taxonomy" id="930990"/>
    <lineage>
        <taxon>Eukaryota</taxon>
        <taxon>Fungi</taxon>
        <taxon>Dikarya</taxon>
        <taxon>Basidiomycota</taxon>
        <taxon>Agaricomycotina</taxon>
        <taxon>Agaricomycetes</taxon>
        <taxon>Cantharellales</taxon>
        <taxon>Botryobasidiaceae</taxon>
        <taxon>Botryobasidium</taxon>
    </lineage>
</organism>
<keyword evidence="6" id="KW-1185">Reference proteome</keyword>
<dbReference type="PANTHER" id="PTHR37534">
    <property type="entry name" value="TRANSCRIPTIONAL ACTIVATOR PROTEIN UGA3"/>
    <property type="match status" value="1"/>
</dbReference>